<dbReference type="EMBL" id="JBHTJL010000009">
    <property type="protein sequence ID" value="MFD1062746.1"/>
    <property type="molecule type" value="Genomic_DNA"/>
</dbReference>
<name>A0ABW3N5J9_9FLAO</name>
<organism evidence="1 2">
    <name type="scientific">Winogradskyella litorisediminis</name>
    <dbReference type="NCBI Taxonomy" id="1156618"/>
    <lineage>
        <taxon>Bacteria</taxon>
        <taxon>Pseudomonadati</taxon>
        <taxon>Bacteroidota</taxon>
        <taxon>Flavobacteriia</taxon>
        <taxon>Flavobacteriales</taxon>
        <taxon>Flavobacteriaceae</taxon>
        <taxon>Winogradskyella</taxon>
    </lineage>
</organism>
<comment type="caution">
    <text evidence="1">The sequence shown here is derived from an EMBL/GenBank/DDBJ whole genome shotgun (WGS) entry which is preliminary data.</text>
</comment>
<keyword evidence="2" id="KW-1185">Reference proteome</keyword>
<dbReference type="RefSeq" id="WP_386128886.1">
    <property type="nucleotide sequence ID" value="NZ_JBHTJL010000009.1"/>
</dbReference>
<accession>A0ABW3N5J9</accession>
<sequence length="299" mass="33581">MKLHNIIIICVLISFNLNAQEKKNPSFALNFGQSSQNTFTKAKPAQLIATFPANDTIANSFLINGFVEGALNWERDDKFSYSIGIAYEVQKNTLISNEQDVKQFGLTASQIITNDYEDSKGQYILSQNLKISENFITDKKALQAHLGFKYEDFRSNSLFYVDAPIPLIGTKSAPDQLLSFRWDYDLGLGYIGGDEEVLFGKASFSVSAFPFYGLLKKAFKQPEIIFVTYKLDSRAPFIGDTDLDINPLRSLSTGLSYVINDTNKLLLAYTWNKGANPFSGLINQEYSTLTVQFKINLKN</sequence>
<gene>
    <name evidence="1" type="ORF">ACFQ1Q_05765</name>
</gene>
<evidence type="ECO:0000313" key="1">
    <source>
        <dbReference type="EMBL" id="MFD1062746.1"/>
    </source>
</evidence>
<evidence type="ECO:0000313" key="2">
    <source>
        <dbReference type="Proteomes" id="UP001597013"/>
    </source>
</evidence>
<evidence type="ECO:0008006" key="3">
    <source>
        <dbReference type="Google" id="ProtNLM"/>
    </source>
</evidence>
<reference evidence="2" key="1">
    <citation type="journal article" date="2019" name="Int. J. Syst. Evol. Microbiol.">
        <title>The Global Catalogue of Microorganisms (GCM) 10K type strain sequencing project: providing services to taxonomists for standard genome sequencing and annotation.</title>
        <authorList>
            <consortium name="The Broad Institute Genomics Platform"/>
            <consortium name="The Broad Institute Genome Sequencing Center for Infectious Disease"/>
            <person name="Wu L."/>
            <person name="Ma J."/>
        </authorList>
    </citation>
    <scope>NUCLEOTIDE SEQUENCE [LARGE SCALE GENOMIC DNA]</scope>
    <source>
        <strain evidence="2">CCUG 62215</strain>
    </source>
</reference>
<proteinExistence type="predicted"/>
<protein>
    <recommendedName>
        <fullName evidence="3">DUF2219 family protein</fullName>
    </recommendedName>
</protein>
<dbReference type="Proteomes" id="UP001597013">
    <property type="component" value="Unassembled WGS sequence"/>
</dbReference>